<keyword evidence="2" id="KW-0479">Metal-binding</keyword>
<evidence type="ECO:0000256" key="6">
    <source>
        <dbReference type="ARBA" id="ARBA00023004"/>
    </source>
</evidence>
<evidence type="ECO:0000313" key="8">
    <source>
        <dbReference type="EMBL" id="RHW30593.1"/>
    </source>
</evidence>
<dbReference type="PROSITE" id="PS51471">
    <property type="entry name" value="FE2OG_OXY"/>
    <property type="match status" value="1"/>
</dbReference>
<evidence type="ECO:0000256" key="3">
    <source>
        <dbReference type="ARBA" id="ARBA00022896"/>
    </source>
</evidence>
<evidence type="ECO:0000313" key="9">
    <source>
        <dbReference type="Proteomes" id="UP000285456"/>
    </source>
</evidence>
<keyword evidence="6" id="KW-0408">Iron</keyword>
<dbReference type="Gene3D" id="2.60.120.620">
    <property type="entry name" value="q2cbj1_9rhob like domain"/>
    <property type="match status" value="1"/>
</dbReference>
<comment type="cofactor">
    <cofactor evidence="1">
        <name>L-ascorbate</name>
        <dbReference type="ChEBI" id="CHEBI:38290"/>
    </cofactor>
</comment>
<dbReference type="SMART" id="SM00702">
    <property type="entry name" value="P4Hc"/>
    <property type="match status" value="1"/>
</dbReference>
<dbReference type="GO" id="GO:0005506">
    <property type="term" value="F:iron ion binding"/>
    <property type="evidence" value="ECO:0007669"/>
    <property type="project" value="InterPro"/>
</dbReference>
<evidence type="ECO:0000256" key="4">
    <source>
        <dbReference type="ARBA" id="ARBA00022964"/>
    </source>
</evidence>
<dbReference type="InterPro" id="IPR044862">
    <property type="entry name" value="Pro_4_hyd_alph_FE2OG_OXY"/>
</dbReference>
<evidence type="ECO:0000259" key="7">
    <source>
        <dbReference type="PROSITE" id="PS51471"/>
    </source>
</evidence>
<dbReference type="AlphaFoldDB" id="A0A417YD96"/>
<dbReference type="EMBL" id="QWEH01000012">
    <property type="protein sequence ID" value="RHW30593.1"/>
    <property type="molecule type" value="Genomic_DNA"/>
</dbReference>
<proteinExistence type="predicted"/>
<comment type="caution">
    <text evidence="8">The sequence shown here is derived from an EMBL/GenBank/DDBJ whole genome shotgun (WGS) entry which is preliminary data.</text>
</comment>
<dbReference type="PANTHER" id="PTHR10869">
    <property type="entry name" value="PROLYL 4-HYDROXYLASE ALPHA SUBUNIT"/>
    <property type="match status" value="1"/>
</dbReference>
<keyword evidence="9" id="KW-1185">Reference proteome</keyword>
<sequence length="218" mass="25266">MRSRCTLTKVHEQTIFHHIGNRFQTEDREIHIVARLEEPLVVVLGNVLSDEECDELIRLSKDNMHRSKIGYSREVNDIRTSSGMFFEGTEHSILSTIEKRVSNIMNVPVEHAEGLQILNYTPGQEYKAHFDYFSATSKASENNRISTMVMYLNEVEQGGETYFPELNFTVSPKKGMAVYFEYFYTNHTLNEQTLHGGAPVIAGEKWIATQWMRRQRVR</sequence>
<gene>
    <name evidence="8" type="ORF">D1B32_15875</name>
</gene>
<dbReference type="Proteomes" id="UP000285456">
    <property type="component" value="Unassembled WGS sequence"/>
</dbReference>
<dbReference type="GO" id="GO:0004656">
    <property type="term" value="F:procollagen-proline 4-dioxygenase activity"/>
    <property type="evidence" value="ECO:0007669"/>
    <property type="project" value="TreeGrafter"/>
</dbReference>
<dbReference type="GO" id="GO:0031418">
    <property type="term" value="F:L-ascorbic acid binding"/>
    <property type="evidence" value="ECO:0007669"/>
    <property type="project" value="UniProtKB-KW"/>
</dbReference>
<dbReference type="InterPro" id="IPR006620">
    <property type="entry name" value="Pro_4_hyd_alph"/>
</dbReference>
<reference evidence="8 9" key="1">
    <citation type="journal article" date="2007" name="Int. J. Syst. Evol. Microbiol.">
        <title>Oceanobacillus profundus sp. nov., isolated from a deep-sea sediment core.</title>
        <authorList>
            <person name="Kim Y.G."/>
            <person name="Choi D.H."/>
            <person name="Hyun S."/>
            <person name="Cho B.C."/>
        </authorList>
    </citation>
    <scope>NUCLEOTIDE SEQUENCE [LARGE SCALE GENOMIC DNA]</scope>
    <source>
        <strain evidence="8 9">DSM 18246</strain>
    </source>
</reference>
<evidence type="ECO:0000256" key="1">
    <source>
        <dbReference type="ARBA" id="ARBA00001961"/>
    </source>
</evidence>
<keyword evidence="4" id="KW-0223">Dioxygenase</keyword>
<keyword evidence="3" id="KW-0847">Vitamin C</keyword>
<organism evidence="8 9">
    <name type="scientific">Oceanobacillus profundus</name>
    <dbReference type="NCBI Taxonomy" id="372463"/>
    <lineage>
        <taxon>Bacteria</taxon>
        <taxon>Bacillati</taxon>
        <taxon>Bacillota</taxon>
        <taxon>Bacilli</taxon>
        <taxon>Bacillales</taxon>
        <taxon>Bacillaceae</taxon>
        <taxon>Oceanobacillus</taxon>
    </lineage>
</organism>
<dbReference type="InterPro" id="IPR005123">
    <property type="entry name" value="Oxoglu/Fe-dep_dioxygenase_dom"/>
</dbReference>
<evidence type="ECO:0000256" key="5">
    <source>
        <dbReference type="ARBA" id="ARBA00023002"/>
    </source>
</evidence>
<feature type="domain" description="Fe2OG dioxygenase" evidence="7">
    <location>
        <begin position="111"/>
        <end position="214"/>
    </location>
</feature>
<evidence type="ECO:0000256" key="2">
    <source>
        <dbReference type="ARBA" id="ARBA00022723"/>
    </source>
</evidence>
<protein>
    <submittedName>
        <fullName evidence="8">2OG-Fe(II) oxygenase</fullName>
    </submittedName>
</protein>
<dbReference type="OrthoDB" id="269774at2"/>
<name>A0A417YD96_9BACI</name>
<dbReference type="PANTHER" id="PTHR10869:SF246">
    <property type="entry name" value="TRANSMEMBRANE PROLYL 4-HYDROXYLASE"/>
    <property type="match status" value="1"/>
</dbReference>
<dbReference type="Pfam" id="PF13640">
    <property type="entry name" value="2OG-FeII_Oxy_3"/>
    <property type="match status" value="1"/>
</dbReference>
<accession>A0A417YD96</accession>
<dbReference type="InterPro" id="IPR045054">
    <property type="entry name" value="P4HA-like"/>
</dbReference>
<keyword evidence="5" id="KW-0560">Oxidoreductase</keyword>